<protein>
    <submittedName>
        <fullName evidence="1">Uncharacterized protein</fullName>
    </submittedName>
</protein>
<sequence length="92" mass="10336">MIGLHAELVGLWLSDGWRFERDGDEVVVPGTVVEVVRIEDAARPDGYLFVGRVLDAETQAPIGQGCRTGTKWRMRRWWFENAPGALLPEELA</sequence>
<keyword evidence="2" id="KW-1185">Reference proteome</keyword>
<dbReference type="EMBL" id="CP045119">
    <property type="protein sequence ID" value="QIN81968.1"/>
    <property type="molecule type" value="Genomic_DNA"/>
</dbReference>
<dbReference type="Proteomes" id="UP000501452">
    <property type="component" value="Chromosome"/>
</dbReference>
<dbReference type="RefSeq" id="WP_166173833.1">
    <property type="nucleotide sequence ID" value="NZ_CP045119.1"/>
</dbReference>
<proteinExistence type="predicted"/>
<organism evidence="1 2">
    <name type="scientific">Rubrobacter tropicus</name>
    <dbReference type="NCBI Taxonomy" id="2653851"/>
    <lineage>
        <taxon>Bacteria</taxon>
        <taxon>Bacillati</taxon>
        <taxon>Actinomycetota</taxon>
        <taxon>Rubrobacteria</taxon>
        <taxon>Rubrobacterales</taxon>
        <taxon>Rubrobacteraceae</taxon>
        <taxon>Rubrobacter</taxon>
    </lineage>
</organism>
<name>A0A6G8Q6B6_9ACTN</name>
<dbReference type="AlphaFoldDB" id="A0A6G8Q6B6"/>
<evidence type="ECO:0000313" key="1">
    <source>
        <dbReference type="EMBL" id="QIN81968.1"/>
    </source>
</evidence>
<reference evidence="1 2" key="1">
    <citation type="submission" date="2019-10" db="EMBL/GenBank/DDBJ databases">
        <title>Rubrobacter sp nov SCSIO 52090 isolated from a deep-sea sediment in the South China Sea.</title>
        <authorList>
            <person name="Chen R.W."/>
        </authorList>
    </citation>
    <scope>NUCLEOTIDE SEQUENCE [LARGE SCALE GENOMIC DNA]</scope>
    <source>
        <strain evidence="1 2">SCSIO 52909</strain>
    </source>
</reference>
<dbReference type="KEGG" id="rub:GBA63_04400"/>
<evidence type="ECO:0000313" key="2">
    <source>
        <dbReference type="Proteomes" id="UP000501452"/>
    </source>
</evidence>
<accession>A0A6G8Q6B6</accession>
<gene>
    <name evidence="1" type="ORF">GBA63_04400</name>
</gene>